<protein>
    <submittedName>
        <fullName evidence="1">Uncharacterized protein</fullName>
    </submittedName>
</protein>
<name>A0A438JN22_VITVI</name>
<dbReference type="EMBL" id="QGNW01000035">
    <property type="protein sequence ID" value="RVX10347.1"/>
    <property type="molecule type" value="Genomic_DNA"/>
</dbReference>
<gene>
    <name evidence="1" type="ORF">CK203_016048</name>
</gene>
<proteinExistence type="predicted"/>
<comment type="caution">
    <text evidence="1">The sequence shown here is derived from an EMBL/GenBank/DDBJ whole genome shotgun (WGS) entry which is preliminary data.</text>
</comment>
<reference evidence="1 2" key="1">
    <citation type="journal article" date="2018" name="PLoS Genet.">
        <title>Population sequencing reveals clonal diversity and ancestral inbreeding in the grapevine cultivar Chardonnay.</title>
        <authorList>
            <person name="Roach M.J."/>
            <person name="Johnson D.L."/>
            <person name="Bohlmann J."/>
            <person name="van Vuuren H.J."/>
            <person name="Jones S.J."/>
            <person name="Pretorius I.S."/>
            <person name="Schmidt S.A."/>
            <person name="Borneman A.R."/>
        </authorList>
    </citation>
    <scope>NUCLEOTIDE SEQUENCE [LARGE SCALE GENOMIC DNA]</scope>
    <source>
        <strain evidence="2">cv. Chardonnay</strain>
        <tissue evidence="1">Leaf</tissue>
    </source>
</reference>
<evidence type="ECO:0000313" key="2">
    <source>
        <dbReference type="Proteomes" id="UP000288805"/>
    </source>
</evidence>
<organism evidence="1 2">
    <name type="scientific">Vitis vinifera</name>
    <name type="common">Grape</name>
    <dbReference type="NCBI Taxonomy" id="29760"/>
    <lineage>
        <taxon>Eukaryota</taxon>
        <taxon>Viridiplantae</taxon>
        <taxon>Streptophyta</taxon>
        <taxon>Embryophyta</taxon>
        <taxon>Tracheophyta</taxon>
        <taxon>Spermatophyta</taxon>
        <taxon>Magnoliopsida</taxon>
        <taxon>eudicotyledons</taxon>
        <taxon>Gunneridae</taxon>
        <taxon>Pentapetalae</taxon>
        <taxon>rosids</taxon>
        <taxon>Vitales</taxon>
        <taxon>Vitaceae</taxon>
        <taxon>Viteae</taxon>
        <taxon>Vitis</taxon>
    </lineage>
</organism>
<accession>A0A438JN22</accession>
<dbReference type="AlphaFoldDB" id="A0A438JN22"/>
<dbReference type="Proteomes" id="UP000288805">
    <property type="component" value="Unassembled WGS sequence"/>
</dbReference>
<sequence length="188" mass="21837">MVSEHFRVLGSRACPLLVNAMLDLNDLGFAMWDVENSMLMSWVWCTTQIKVMAVTAYFDVMNSIEQKMNIYQDYDWKCAEESVKYKKLQYREFSSSYHQIRVCSLWRTEMLGGRMMTKTNYGVTTANKSHHKREMCVGSCMGSCKDRAKGTSSSLTIAWLFKQLPNHQKLKLREIQGIRNLLYSPRSS</sequence>
<evidence type="ECO:0000313" key="1">
    <source>
        <dbReference type="EMBL" id="RVX10347.1"/>
    </source>
</evidence>